<evidence type="ECO:0000313" key="4">
    <source>
        <dbReference type="EMBL" id="GGE43763.1"/>
    </source>
</evidence>
<keyword evidence="2" id="KW-0479">Metal-binding</keyword>
<sequence length="227" mass="25104">MIKALVFDFDGLILDTETAIYKATKDLYKEYGAEFPIEVYANLAGTQDESFDLADYLAEQIEHQVDRDKLLKEQSKRIATFIEKEEILPGVLPILEAAKQSGLKIALATSSGNHWAQGHLERLGIRAYFQVIVQADDVEKVKPDPALYVKAVEALGVKPEEAIAFEDSYHGLIAAKAAGLYCVVIPNEVTKALEFSKADRKLKSLAEVTLVELLEAFSEEKGSEPSK</sequence>
<dbReference type="SFLD" id="SFLDS00003">
    <property type="entry name" value="Haloacid_Dehalogenase"/>
    <property type="match status" value="1"/>
</dbReference>
<evidence type="ECO:0000313" key="5">
    <source>
        <dbReference type="Proteomes" id="UP000628775"/>
    </source>
</evidence>
<proteinExistence type="inferred from homology"/>
<evidence type="ECO:0000256" key="1">
    <source>
        <dbReference type="ARBA" id="ARBA00006171"/>
    </source>
</evidence>
<keyword evidence="3" id="KW-0378">Hydrolase</keyword>
<comment type="caution">
    <text evidence="4">The sequence shown here is derived from an EMBL/GenBank/DDBJ whole genome shotgun (WGS) entry which is preliminary data.</text>
</comment>
<dbReference type="GO" id="GO:0046872">
    <property type="term" value="F:metal ion binding"/>
    <property type="evidence" value="ECO:0007669"/>
    <property type="project" value="UniProtKB-KW"/>
</dbReference>
<reference evidence="4" key="1">
    <citation type="journal article" date="2014" name="Int. J. Syst. Evol. Microbiol.">
        <title>Complete genome sequence of Corynebacterium casei LMG S-19264T (=DSM 44701T), isolated from a smear-ripened cheese.</title>
        <authorList>
            <consortium name="US DOE Joint Genome Institute (JGI-PGF)"/>
            <person name="Walter F."/>
            <person name="Albersmeier A."/>
            <person name="Kalinowski J."/>
            <person name="Ruckert C."/>
        </authorList>
    </citation>
    <scope>NUCLEOTIDE SEQUENCE</scope>
    <source>
        <strain evidence="4">CGMCC 1.15371</strain>
    </source>
</reference>
<organism evidence="4 5">
    <name type="scientific">Pullulanibacillus camelliae</name>
    <dbReference type="NCBI Taxonomy" id="1707096"/>
    <lineage>
        <taxon>Bacteria</taxon>
        <taxon>Bacillati</taxon>
        <taxon>Bacillota</taxon>
        <taxon>Bacilli</taxon>
        <taxon>Bacillales</taxon>
        <taxon>Sporolactobacillaceae</taxon>
        <taxon>Pullulanibacillus</taxon>
    </lineage>
</organism>
<dbReference type="AlphaFoldDB" id="A0A8J2YHU0"/>
<dbReference type="PANTHER" id="PTHR18901">
    <property type="entry name" value="2-DEOXYGLUCOSE-6-PHOSPHATE PHOSPHATASE 2"/>
    <property type="match status" value="1"/>
</dbReference>
<dbReference type="InterPro" id="IPR023198">
    <property type="entry name" value="PGP-like_dom2"/>
</dbReference>
<keyword evidence="5" id="KW-1185">Reference proteome</keyword>
<comment type="similarity">
    <text evidence="1">Belongs to the HAD-like hydrolase superfamily. CbbY/CbbZ/Gph/YieH family.</text>
</comment>
<dbReference type="Pfam" id="PF13419">
    <property type="entry name" value="HAD_2"/>
    <property type="match status" value="1"/>
</dbReference>
<gene>
    <name evidence="4" type="primary">yhcW</name>
    <name evidence="4" type="ORF">GCM10011391_23220</name>
</gene>
<evidence type="ECO:0000256" key="3">
    <source>
        <dbReference type="ARBA" id="ARBA00022801"/>
    </source>
</evidence>
<evidence type="ECO:0000256" key="2">
    <source>
        <dbReference type="ARBA" id="ARBA00022723"/>
    </source>
</evidence>
<accession>A0A8J2YHU0</accession>
<dbReference type="RefSeq" id="WP_188693938.1">
    <property type="nucleotide sequence ID" value="NZ_BMIR01000010.1"/>
</dbReference>
<reference evidence="4" key="2">
    <citation type="submission" date="2020-09" db="EMBL/GenBank/DDBJ databases">
        <authorList>
            <person name="Sun Q."/>
            <person name="Zhou Y."/>
        </authorList>
    </citation>
    <scope>NUCLEOTIDE SEQUENCE</scope>
    <source>
        <strain evidence="4">CGMCC 1.15371</strain>
    </source>
</reference>
<dbReference type="Proteomes" id="UP000628775">
    <property type="component" value="Unassembled WGS sequence"/>
</dbReference>
<dbReference type="EMBL" id="BMIR01000010">
    <property type="protein sequence ID" value="GGE43763.1"/>
    <property type="molecule type" value="Genomic_DNA"/>
</dbReference>
<dbReference type="SFLD" id="SFLDG01129">
    <property type="entry name" value="C1.5:_HAD__Beta-PGM__Phosphata"/>
    <property type="match status" value="1"/>
</dbReference>
<dbReference type="InterPro" id="IPR041492">
    <property type="entry name" value="HAD_2"/>
</dbReference>
<dbReference type="SFLD" id="SFLDG01135">
    <property type="entry name" value="C1.5.6:_HAD__Beta-PGM__Phospha"/>
    <property type="match status" value="1"/>
</dbReference>
<evidence type="ECO:0008006" key="6">
    <source>
        <dbReference type="Google" id="ProtNLM"/>
    </source>
</evidence>
<protein>
    <recommendedName>
        <fullName evidence="6">HAD family hydrolase</fullName>
    </recommendedName>
</protein>
<dbReference type="Gene3D" id="1.10.150.240">
    <property type="entry name" value="Putative phosphatase, domain 2"/>
    <property type="match status" value="1"/>
</dbReference>
<dbReference type="SUPFAM" id="SSF56784">
    <property type="entry name" value="HAD-like"/>
    <property type="match status" value="1"/>
</dbReference>
<dbReference type="CDD" id="cd16423">
    <property type="entry name" value="HAD_BPGM-like"/>
    <property type="match status" value="1"/>
</dbReference>
<dbReference type="InterPro" id="IPR023214">
    <property type="entry name" value="HAD_sf"/>
</dbReference>
<dbReference type="FunFam" id="3.40.50.1000:FF:000036">
    <property type="entry name" value="HAD family hydrolase"/>
    <property type="match status" value="1"/>
</dbReference>
<dbReference type="PRINTS" id="PR00413">
    <property type="entry name" value="HADHALOGNASE"/>
</dbReference>
<dbReference type="GO" id="GO:0016787">
    <property type="term" value="F:hydrolase activity"/>
    <property type="evidence" value="ECO:0007669"/>
    <property type="project" value="UniProtKB-KW"/>
</dbReference>
<dbReference type="InterPro" id="IPR036412">
    <property type="entry name" value="HAD-like_sf"/>
</dbReference>
<dbReference type="PANTHER" id="PTHR18901:SF38">
    <property type="entry name" value="PSEUDOURIDINE-5'-PHOSPHATASE"/>
    <property type="match status" value="1"/>
</dbReference>
<name>A0A8J2YHU0_9BACL</name>
<dbReference type="NCBIfam" id="TIGR01509">
    <property type="entry name" value="HAD-SF-IA-v3"/>
    <property type="match status" value="1"/>
</dbReference>
<dbReference type="InterPro" id="IPR006439">
    <property type="entry name" value="HAD-SF_hydro_IA"/>
</dbReference>
<dbReference type="Gene3D" id="3.40.50.1000">
    <property type="entry name" value="HAD superfamily/HAD-like"/>
    <property type="match status" value="1"/>
</dbReference>